<dbReference type="Pfam" id="PF05199">
    <property type="entry name" value="GMC_oxred_C"/>
    <property type="match status" value="1"/>
</dbReference>
<dbReference type="InParanoid" id="A0A6P9ADB3"/>
<dbReference type="InterPro" id="IPR036188">
    <property type="entry name" value="FAD/NAD-bd_sf"/>
</dbReference>
<dbReference type="AlphaFoldDB" id="A0A6P9ADB3"/>
<dbReference type="PANTHER" id="PTHR11552:SF147">
    <property type="entry name" value="CHOLINE DEHYDROGENASE, MITOCHONDRIAL"/>
    <property type="match status" value="1"/>
</dbReference>
<keyword evidence="3" id="KW-0285">Flavoprotein</keyword>
<name>A0A6P9ADB3_THRPL</name>
<keyword evidence="4 5" id="KW-0274">FAD</keyword>
<evidence type="ECO:0000256" key="2">
    <source>
        <dbReference type="ARBA" id="ARBA00010790"/>
    </source>
</evidence>
<dbReference type="Pfam" id="PF00732">
    <property type="entry name" value="GMC_oxred_N"/>
    <property type="match status" value="1"/>
</dbReference>
<feature type="domain" description="Glucose-methanol-choline oxidoreductase N-terminal" evidence="6">
    <location>
        <begin position="286"/>
        <end position="300"/>
    </location>
</feature>
<evidence type="ECO:0000256" key="1">
    <source>
        <dbReference type="ARBA" id="ARBA00001974"/>
    </source>
</evidence>
<organism evidence="8">
    <name type="scientific">Thrips palmi</name>
    <name type="common">Melon thrips</name>
    <dbReference type="NCBI Taxonomy" id="161013"/>
    <lineage>
        <taxon>Eukaryota</taxon>
        <taxon>Metazoa</taxon>
        <taxon>Ecdysozoa</taxon>
        <taxon>Arthropoda</taxon>
        <taxon>Hexapoda</taxon>
        <taxon>Insecta</taxon>
        <taxon>Pterygota</taxon>
        <taxon>Neoptera</taxon>
        <taxon>Paraneoptera</taxon>
        <taxon>Thysanoptera</taxon>
        <taxon>Terebrantia</taxon>
        <taxon>Thripoidea</taxon>
        <taxon>Thripidae</taxon>
        <taxon>Thrips</taxon>
    </lineage>
</organism>
<evidence type="ECO:0000313" key="7">
    <source>
        <dbReference type="Proteomes" id="UP000515158"/>
    </source>
</evidence>
<dbReference type="Proteomes" id="UP000515158">
    <property type="component" value="Unplaced"/>
</dbReference>
<dbReference type="InterPro" id="IPR000172">
    <property type="entry name" value="GMC_OxRdtase_N"/>
</dbReference>
<comment type="cofactor">
    <cofactor evidence="1 5">
        <name>FAD</name>
        <dbReference type="ChEBI" id="CHEBI:57692"/>
    </cofactor>
</comment>
<dbReference type="SUPFAM" id="SSF54373">
    <property type="entry name" value="FAD-linked reductases, C-terminal domain"/>
    <property type="match status" value="1"/>
</dbReference>
<dbReference type="PIRSF" id="PIRSF000137">
    <property type="entry name" value="Alcohol_oxidase"/>
    <property type="match status" value="1"/>
</dbReference>
<dbReference type="GO" id="GO:0016614">
    <property type="term" value="F:oxidoreductase activity, acting on CH-OH group of donors"/>
    <property type="evidence" value="ECO:0007669"/>
    <property type="project" value="InterPro"/>
</dbReference>
<accession>A0A6P9ADB3</accession>
<gene>
    <name evidence="8" type="primary">LOC117653611</name>
</gene>
<reference evidence="8" key="1">
    <citation type="submission" date="2025-08" db="UniProtKB">
        <authorList>
            <consortium name="RefSeq"/>
        </authorList>
    </citation>
    <scope>IDENTIFICATION</scope>
    <source>
        <tissue evidence="8">Total insect</tissue>
    </source>
</reference>
<comment type="similarity">
    <text evidence="2">Belongs to the GMC oxidoreductase family.</text>
</comment>
<dbReference type="RefSeq" id="XP_034255299.1">
    <property type="nucleotide sequence ID" value="XM_034399408.1"/>
</dbReference>
<evidence type="ECO:0000256" key="3">
    <source>
        <dbReference type="ARBA" id="ARBA00022630"/>
    </source>
</evidence>
<dbReference type="SUPFAM" id="SSF51905">
    <property type="entry name" value="FAD/NAD(P)-binding domain"/>
    <property type="match status" value="1"/>
</dbReference>
<keyword evidence="7" id="KW-1185">Reference proteome</keyword>
<sequence length="584" mass="64068">MLQSISVKRDAERRQRAEEGCRALPEYDYVVVGGGSSGCVLAARLSEDESVSVLLLERGGHEPEEARVPGYAVFNINSAMAESLKAEPEPHNCNATGCVLNVPTVLGGGSTINGMLYVRGSGEDYDEWARLTGDRGWAFNNVLRYFKKSEDNLDSPINRDMRYHGRGGPQKVSWQPYRHPVMPLLAQALEAAGVRPRLDINAEAQLGYSVVQTTSAGGRRWTTFNSYIEPVLRRRNLHVETFATARKVVLQNAARGKLKAVGVEFEDAAGTVHVVRARREVVLTAGAIHTPQLLMLSGIGPAGQLKALGIPVLKDLPVGEELLDHADVVGVPYKCEPPLCTTDWQSRLADLRQYRQNRTGPLSALNVLHLNVFARSSLAEPGTGLAPDLQIMFLARTVDEYETCLPYDSWRINRVIPLVSLMRPYSVGWLRLNASNPRGLPLVKLNYFGDPAGHDLAVTVEALRMGLRLRDALAPLGLTLDTSSFTQCAAEGAVDSDAFLRCVARTRTSTSWHWSGTCRMGRARDPRAVLDSRLRVRGVASLRVADASAMPFIPSGNTNNPTIMLAERAADIIKRDRKALCPWC</sequence>
<dbReference type="GeneID" id="117653611"/>
<protein>
    <submittedName>
        <fullName evidence="8">Glucose dehydrogenase [FAD, quinone]-like</fullName>
    </submittedName>
</protein>
<feature type="binding site" evidence="5">
    <location>
        <begin position="512"/>
        <end position="513"/>
    </location>
    <ligand>
        <name>FAD</name>
        <dbReference type="ChEBI" id="CHEBI:57692"/>
    </ligand>
</feature>
<dbReference type="KEGG" id="tpal:117653611"/>
<proteinExistence type="inferred from homology"/>
<dbReference type="InterPro" id="IPR012132">
    <property type="entry name" value="GMC_OxRdtase"/>
</dbReference>
<feature type="binding site" evidence="5">
    <location>
        <position position="105"/>
    </location>
    <ligand>
        <name>FAD</name>
        <dbReference type="ChEBI" id="CHEBI:57692"/>
    </ligand>
</feature>
<dbReference type="PANTHER" id="PTHR11552">
    <property type="entry name" value="GLUCOSE-METHANOL-CHOLINE GMC OXIDOREDUCTASE"/>
    <property type="match status" value="1"/>
</dbReference>
<evidence type="ECO:0000256" key="5">
    <source>
        <dbReference type="PIRSR" id="PIRSR000137-2"/>
    </source>
</evidence>
<dbReference type="Gene3D" id="3.30.560.10">
    <property type="entry name" value="Glucose Oxidase, domain 3"/>
    <property type="match status" value="1"/>
</dbReference>
<evidence type="ECO:0000313" key="8">
    <source>
        <dbReference type="RefSeq" id="XP_034255299.1"/>
    </source>
</evidence>
<dbReference type="PROSITE" id="PS00624">
    <property type="entry name" value="GMC_OXRED_2"/>
    <property type="match status" value="1"/>
</dbReference>
<dbReference type="Gene3D" id="3.50.50.60">
    <property type="entry name" value="FAD/NAD(P)-binding domain"/>
    <property type="match status" value="1"/>
</dbReference>
<dbReference type="GO" id="GO:0050660">
    <property type="term" value="F:flavin adenine dinucleotide binding"/>
    <property type="evidence" value="ECO:0007669"/>
    <property type="project" value="InterPro"/>
</dbReference>
<evidence type="ECO:0000259" key="6">
    <source>
        <dbReference type="PROSITE" id="PS00624"/>
    </source>
</evidence>
<dbReference type="OrthoDB" id="269227at2759"/>
<dbReference type="InterPro" id="IPR007867">
    <property type="entry name" value="GMC_OxRtase_C"/>
</dbReference>
<evidence type="ECO:0000256" key="4">
    <source>
        <dbReference type="ARBA" id="ARBA00022827"/>
    </source>
</evidence>